<name>A0AAE3M5D1_9BACT</name>
<dbReference type="AlphaFoldDB" id="A0AAE3M5D1"/>
<comment type="caution">
    <text evidence="1">The sequence shown here is derived from an EMBL/GenBank/DDBJ whole genome shotgun (WGS) entry which is preliminary data.</text>
</comment>
<dbReference type="Pfam" id="PF11066">
    <property type="entry name" value="DUF2867"/>
    <property type="match status" value="1"/>
</dbReference>
<evidence type="ECO:0000313" key="1">
    <source>
        <dbReference type="EMBL" id="MCW3787454.1"/>
    </source>
</evidence>
<reference evidence="1" key="1">
    <citation type="submission" date="2022-10" db="EMBL/GenBank/DDBJ databases">
        <authorList>
            <person name="Yu W.X."/>
        </authorList>
    </citation>
    <scope>NUCLEOTIDE SEQUENCE</scope>
    <source>
        <strain evidence="1">AAT</strain>
    </source>
</reference>
<dbReference type="EMBL" id="JAPDPJ010000029">
    <property type="protein sequence ID" value="MCW3787454.1"/>
    <property type="molecule type" value="Genomic_DNA"/>
</dbReference>
<organism evidence="1 2">
    <name type="scientific">Plebeiibacterium sediminum</name>
    <dbReference type="NCBI Taxonomy" id="2992112"/>
    <lineage>
        <taxon>Bacteria</taxon>
        <taxon>Pseudomonadati</taxon>
        <taxon>Bacteroidota</taxon>
        <taxon>Bacteroidia</taxon>
        <taxon>Marinilabiliales</taxon>
        <taxon>Marinilabiliaceae</taxon>
        <taxon>Plebeiibacterium</taxon>
    </lineage>
</organism>
<keyword evidence="2" id="KW-1185">Reference proteome</keyword>
<proteinExistence type="predicted"/>
<dbReference type="RefSeq" id="WP_301191019.1">
    <property type="nucleotide sequence ID" value="NZ_JAPDPJ010000029.1"/>
</dbReference>
<protein>
    <submittedName>
        <fullName evidence="1">DUF2867 domain-containing protein</fullName>
    </submittedName>
</protein>
<accession>A0AAE3M5D1</accession>
<evidence type="ECO:0000313" key="2">
    <source>
        <dbReference type="Proteomes" id="UP001209229"/>
    </source>
</evidence>
<gene>
    <name evidence="1" type="ORF">OM075_13320</name>
</gene>
<dbReference type="Proteomes" id="UP001209229">
    <property type="component" value="Unassembled WGS sequence"/>
</dbReference>
<dbReference type="InterPro" id="IPR021295">
    <property type="entry name" value="DUF2867"/>
</dbReference>
<sequence length="189" mass="21533">MKIVKATLPNHSVLKTTQTKYDYTDSFKGQLHDADKKITSTDIGKAFFSTGPQWISGLFTLRNKIVALFGLKTSENKKGQEELKHFTCEVGDQVGLFKVFNKTENEVVLGEDDKHLDFKVSLYIAQINSETKCLTISTTVIFHNWFGKLYFLPVRFFHKLIVPTMLKGIINQLEKTNTNTIPQLNTINN</sequence>